<organism evidence="2 3">
    <name type="scientific">SAR324 cluster bacterium</name>
    <dbReference type="NCBI Taxonomy" id="2024889"/>
    <lineage>
        <taxon>Bacteria</taxon>
        <taxon>Deltaproteobacteria</taxon>
        <taxon>SAR324 cluster</taxon>
    </lineage>
</organism>
<comment type="caution">
    <text evidence="2">The sequence shown here is derived from an EMBL/GenBank/DDBJ whole genome shotgun (WGS) entry which is preliminary data.</text>
</comment>
<protein>
    <submittedName>
        <fullName evidence="2">Flavoprotein</fullName>
    </submittedName>
</protein>
<dbReference type="InterPro" id="IPR001279">
    <property type="entry name" value="Metallo-B-lactamas"/>
</dbReference>
<dbReference type="PANTHER" id="PTHR43041">
    <property type="entry name" value="HYDROLASE, METALLO-BETA-LACTAMASE SUPERFAMILY"/>
    <property type="match status" value="1"/>
</dbReference>
<dbReference type="SUPFAM" id="SSF56281">
    <property type="entry name" value="Metallo-hydrolase/oxidoreductase"/>
    <property type="match status" value="1"/>
</dbReference>
<accession>A0A2A4TBT0</accession>
<dbReference type="Pfam" id="PF19583">
    <property type="entry name" value="ODP"/>
    <property type="match status" value="1"/>
</dbReference>
<name>A0A2A4TBT0_9DELT</name>
<reference evidence="3" key="1">
    <citation type="submission" date="2017-08" db="EMBL/GenBank/DDBJ databases">
        <title>A dynamic microbial community with high functional redundancy inhabits the cold, oxic subseafloor aquifer.</title>
        <authorList>
            <person name="Tully B.J."/>
            <person name="Wheat C.G."/>
            <person name="Glazer B.T."/>
            <person name="Huber J.A."/>
        </authorList>
    </citation>
    <scope>NUCLEOTIDE SEQUENCE [LARGE SCALE GENOMIC DNA]</scope>
</reference>
<dbReference type="Gene3D" id="3.60.15.10">
    <property type="entry name" value="Ribonuclease Z/Hydroxyacylglutathione hydrolase-like"/>
    <property type="match status" value="1"/>
</dbReference>
<feature type="domain" description="Metallo-beta-lactamase" evidence="1">
    <location>
        <begin position="30"/>
        <end position="220"/>
    </location>
</feature>
<dbReference type="InterPro" id="IPR045761">
    <property type="entry name" value="ODP_dom"/>
</dbReference>
<evidence type="ECO:0000313" key="2">
    <source>
        <dbReference type="EMBL" id="PCI30437.1"/>
    </source>
</evidence>
<dbReference type="EMBL" id="NVSR01000005">
    <property type="protein sequence ID" value="PCI30437.1"/>
    <property type="molecule type" value="Genomic_DNA"/>
</dbReference>
<evidence type="ECO:0000259" key="1">
    <source>
        <dbReference type="SMART" id="SM00849"/>
    </source>
</evidence>
<dbReference type="SMART" id="SM00849">
    <property type="entry name" value="Lactamase_B"/>
    <property type="match status" value="1"/>
</dbReference>
<gene>
    <name evidence="2" type="ORF">COB67_01965</name>
</gene>
<dbReference type="PANTHER" id="PTHR43041:SF1">
    <property type="entry name" value="METALLO-BETA-LACTAMASE DOMAIN-CONTAINING PROTEIN"/>
    <property type="match status" value="1"/>
</dbReference>
<proteinExistence type="predicted"/>
<dbReference type="InterPro" id="IPR036866">
    <property type="entry name" value="RibonucZ/Hydroxyglut_hydro"/>
</dbReference>
<dbReference type="Proteomes" id="UP000218113">
    <property type="component" value="Unassembled WGS sequence"/>
</dbReference>
<dbReference type="AlphaFoldDB" id="A0A2A4TBT0"/>
<evidence type="ECO:0000313" key="3">
    <source>
        <dbReference type="Proteomes" id="UP000218113"/>
    </source>
</evidence>
<sequence>MKKTTVIYEQGEHKWTVLHHNTTRAKNIISTNEYLIQHGEQSIVTDPGGTEVFPEVMATLASLTNLDTIGRVFCSHQDPDIFSAIGLWLKMKPELKVMLPKMWLGFMLHFAGIKENFDLLPDEGSTFDLNGVTMQAISAHYCHSSGNFNLYDPAANILFSGDVGAALLPHESTELFVEDFDAHIQYIELFHKRWFGSNEHKNQWCERVSEINPSILCPQHGMLYRGENVKRFLDWFYHLKVGNIEY</sequence>